<dbReference type="EMBL" id="MU167219">
    <property type="protein sequence ID" value="KAG0150460.1"/>
    <property type="molecule type" value="Genomic_DNA"/>
</dbReference>
<gene>
    <name evidence="1" type="ORF">CROQUDRAFT_87966</name>
</gene>
<accession>A0A9P6TG73</accession>
<name>A0A9P6TG73_9BASI</name>
<organism evidence="1 2">
    <name type="scientific">Cronartium quercuum f. sp. fusiforme G11</name>
    <dbReference type="NCBI Taxonomy" id="708437"/>
    <lineage>
        <taxon>Eukaryota</taxon>
        <taxon>Fungi</taxon>
        <taxon>Dikarya</taxon>
        <taxon>Basidiomycota</taxon>
        <taxon>Pucciniomycotina</taxon>
        <taxon>Pucciniomycetes</taxon>
        <taxon>Pucciniales</taxon>
        <taxon>Coleosporiaceae</taxon>
        <taxon>Cronartium</taxon>
    </lineage>
</organism>
<dbReference type="AlphaFoldDB" id="A0A9P6TG73"/>
<sequence>MDLVHRVNDYGEYTTTRSSLRANVFRSSGVNPSHEAQKKLRRSFRPRKLCRTFVPSEAPGDLFFPRSVGDLGAPPLKLPKKALLELLRTFAAAKSLTQHALLVNKVKTLAFNKMANKGHFPSSSTAC</sequence>
<protein>
    <submittedName>
        <fullName evidence="1">Uncharacterized protein</fullName>
    </submittedName>
</protein>
<keyword evidence="2" id="KW-1185">Reference proteome</keyword>
<dbReference type="Proteomes" id="UP000886653">
    <property type="component" value="Unassembled WGS sequence"/>
</dbReference>
<evidence type="ECO:0000313" key="1">
    <source>
        <dbReference type="EMBL" id="KAG0150460.1"/>
    </source>
</evidence>
<evidence type="ECO:0000313" key="2">
    <source>
        <dbReference type="Proteomes" id="UP000886653"/>
    </source>
</evidence>
<reference evidence="1" key="1">
    <citation type="submission" date="2013-11" db="EMBL/GenBank/DDBJ databases">
        <title>Genome sequence of the fusiform rust pathogen reveals effectors for host alternation and coevolution with pine.</title>
        <authorList>
            <consortium name="DOE Joint Genome Institute"/>
            <person name="Smith K."/>
            <person name="Pendleton A."/>
            <person name="Kubisiak T."/>
            <person name="Anderson C."/>
            <person name="Salamov A."/>
            <person name="Aerts A."/>
            <person name="Riley R."/>
            <person name="Clum A."/>
            <person name="Lindquist E."/>
            <person name="Ence D."/>
            <person name="Campbell M."/>
            <person name="Kronenberg Z."/>
            <person name="Feau N."/>
            <person name="Dhillon B."/>
            <person name="Hamelin R."/>
            <person name="Burleigh J."/>
            <person name="Smith J."/>
            <person name="Yandell M."/>
            <person name="Nelson C."/>
            <person name="Grigoriev I."/>
            <person name="Davis J."/>
        </authorList>
    </citation>
    <scope>NUCLEOTIDE SEQUENCE</scope>
    <source>
        <strain evidence="1">G11</strain>
    </source>
</reference>
<comment type="caution">
    <text evidence="1">The sequence shown here is derived from an EMBL/GenBank/DDBJ whole genome shotgun (WGS) entry which is preliminary data.</text>
</comment>
<proteinExistence type="predicted"/>